<name>A0A2I2GM98_9EURO</name>
<protein>
    <recommendedName>
        <fullName evidence="2">Cyanovirin-N domain-containing protein</fullName>
    </recommendedName>
</protein>
<dbReference type="InterPro" id="IPR011058">
    <property type="entry name" value="Cyanovirin-N"/>
</dbReference>
<dbReference type="InterPro" id="IPR036673">
    <property type="entry name" value="Cyanovirin-N_sf"/>
</dbReference>
<dbReference type="RefSeq" id="XP_024709310.1">
    <property type="nucleotide sequence ID" value="XM_024847322.1"/>
</dbReference>
<dbReference type="Pfam" id="PF08881">
    <property type="entry name" value="CVNH"/>
    <property type="match status" value="1"/>
</dbReference>
<evidence type="ECO:0000313" key="4">
    <source>
        <dbReference type="Proteomes" id="UP000234275"/>
    </source>
</evidence>
<dbReference type="OrthoDB" id="4672515at2759"/>
<dbReference type="STRING" id="1392250.A0A2I2GM98"/>
<sequence>MKLQQILSILSLSTIVAAGDFYATCNIQDIQENHVLNAKCGGPNGSLRSILDLDKCYGVNADGNLVPMENGKYTGRCQLCSVTYDGEMLCQCLDSDDKTVKTTIDLSMPRCEIEWNEKLMVLDDIISNKDGILHCHVGAGVDGSCLKQWRTDDECP</sequence>
<dbReference type="GeneID" id="36555021"/>
<dbReference type="EMBL" id="MSFO01000001">
    <property type="protein sequence ID" value="PLB54008.1"/>
    <property type="molecule type" value="Genomic_DNA"/>
</dbReference>
<dbReference type="Gene3D" id="2.30.60.10">
    <property type="entry name" value="Cyanovirin-N"/>
    <property type="match status" value="1"/>
</dbReference>
<feature type="chain" id="PRO_5014117069" description="Cyanovirin-N domain-containing protein" evidence="1">
    <location>
        <begin position="19"/>
        <end position="156"/>
    </location>
</feature>
<dbReference type="Proteomes" id="UP000234275">
    <property type="component" value="Unassembled WGS sequence"/>
</dbReference>
<evidence type="ECO:0000256" key="1">
    <source>
        <dbReference type="SAM" id="SignalP"/>
    </source>
</evidence>
<reference evidence="3 4" key="1">
    <citation type="submission" date="2016-12" db="EMBL/GenBank/DDBJ databases">
        <title>The genomes of Aspergillus section Nigri reveals drivers in fungal speciation.</title>
        <authorList>
            <consortium name="DOE Joint Genome Institute"/>
            <person name="Vesth T.C."/>
            <person name="Nybo J."/>
            <person name="Theobald S."/>
            <person name="Brandl J."/>
            <person name="Frisvad J.C."/>
            <person name="Nielsen K.F."/>
            <person name="Lyhne E.K."/>
            <person name="Kogle M.E."/>
            <person name="Kuo A."/>
            <person name="Riley R."/>
            <person name="Clum A."/>
            <person name="Nolan M."/>
            <person name="Lipzen A."/>
            <person name="Salamov A."/>
            <person name="Henrissat B."/>
            <person name="Wiebenga A."/>
            <person name="De Vries R.P."/>
            <person name="Grigoriev I.V."/>
            <person name="Mortensen U.H."/>
            <person name="Andersen M.R."/>
            <person name="Baker S.E."/>
        </authorList>
    </citation>
    <scope>NUCLEOTIDE SEQUENCE [LARGE SCALE GENOMIC DNA]</scope>
    <source>
        <strain evidence="3 4">IBT 23096</strain>
    </source>
</reference>
<comment type="caution">
    <text evidence="3">The sequence shown here is derived from an EMBL/GenBank/DDBJ whole genome shotgun (WGS) entry which is preliminary data.</text>
</comment>
<dbReference type="SMART" id="SM01111">
    <property type="entry name" value="CVNH"/>
    <property type="match status" value="1"/>
</dbReference>
<evidence type="ECO:0000313" key="3">
    <source>
        <dbReference type="EMBL" id="PLB54008.1"/>
    </source>
</evidence>
<keyword evidence="1" id="KW-0732">Signal</keyword>
<feature type="domain" description="Cyanovirin-N" evidence="2">
    <location>
        <begin position="20"/>
        <end position="135"/>
    </location>
</feature>
<dbReference type="VEuPathDB" id="FungiDB:P170DRAFT_420792"/>
<keyword evidence="4" id="KW-1185">Reference proteome</keyword>
<accession>A0A2I2GM98</accession>
<feature type="signal peptide" evidence="1">
    <location>
        <begin position="1"/>
        <end position="18"/>
    </location>
</feature>
<evidence type="ECO:0000259" key="2">
    <source>
        <dbReference type="SMART" id="SM01111"/>
    </source>
</evidence>
<dbReference type="AlphaFoldDB" id="A0A2I2GM98"/>
<dbReference type="SUPFAM" id="SSF51322">
    <property type="entry name" value="Cyanovirin-N"/>
    <property type="match status" value="1"/>
</dbReference>
<organism evidence="3 4">
    <name type="scientific">Aspergillus steynii IBT 23096</name>
    <dbReference type="NCBI Taxonomy" id="1392250"/>
    <lineage>
        <taxon>Eukaryota</taxon>
        <taxon>Fungi</taxon>
        <taxon>Dikarya</taxon>
        <taxon>Ascomycota</taxon>
        <taxon>Pezizomycotina</taxon>
        <taxon>Eurotiomycetes</taxon>
        <taxon>Eurotiomycetidae</taxon>
        <taxon>Eurotiales</taxon>
        <taxon>Aspergillaceae</taxon>
        <taxon>Aspergillus</taxon>
        <taxon>Aspergillus subgen. Circumdati</taxon>
    </lineage>
</organism>
<proteinExistence type="predicted"/>
<gene>
    <name evidence="3" type="ORF">P170DRAFT_420792</name>
</gene>